<feature type="domain" description="ABC transmembrane type-1" evidence="9">
    <location>
        <begin position="29"/>
        <end position="319"/>
    </location>
</feature>
<organism evidence="10 11">
    <name type="scientific">Rheinheimera tangshanensis</name>
    <dbReference type="NCBI Taxonomy" id="400153"/>
    <lineage>
        <taxon>Bacteria</taxon>
        <taxon>Pseudomonadati</taxon>
        <taxon>Pseudomonadota</taxon>
        <taxon>Gammaproteobacteria</taxon>
        <taxon>Chromatiales</taxon>
        <taxon>Chromatiaceae</taxon>
        <taxon>Rheinheimera</taxon>
    </lineage>
</organism>
<dbReference type="PROSITE" id="PS00211">
    <property type="entry name" value="ABC_TRANSPORTER_1"/>
    <property type="match status" value="1"/>
</dbReference>
<feature type="transmembrane region" description="Helical" evidence="7">
    <location>
        <begin position="290"/>
        <end position="310"/>
    </location>
</feature>
<dbReference type="InterPro" id="IPR003439">
    <property type="entry name" value="ABC_transporter-like_ATP-bd"/>
</dbReference>
<evidence type="ECO:0000256" key="5">
    <source>
        <dbReference type="ARBA" id="ARBA00022989"/>
    </source>
</evidence>
<keyword evidence="3" id="KW-0547">Nucleotide-binding</keyword>
<dbReference type="PANTHER" id="PTHR24221:SF654">
    <property type="entry name" value="ATP-BINDING CASSETTE SUB-FAMILY B MEMBER 6"/>
    <property type="match status" value="1"/>
</dbReference>
<evidence type="ECO:0000259" key="8">
    <source>
        <dbReference type="PROSITE" id="PS50893"/>
    </source>
</evidence>
<dbReference type="OrthoDB" id="6336411at2"/>
<evidence type="ECO:0000256" key="4">
    <source>
        <dbReference type="ARBA" id="ARBA00022840"/>
    </source>
</evidence>
<name>A0A5C8M3N3_9GAMM</name>
<evidence type="ECO:0000256" key="7">
    <source>
        <dbReference type="SAM" id="Phobius"/>
    </source>
</evidence>
<feature type="transmembrane region" description="Helical" evidence="7">
    <location>
        <begin position="150"/>
        <end position="171"/>
    </location>
</feature>
<dbReference type="InterPro" id="IPR011527">
    <property type="entry name" value="ABC1_TM_dom"/>
</dbReference>
<dbReference type="Proteomes" id="UP000321814">
    <property type="component" value="Unassembled WGS sequence"/>
</dbReference>
<dbReference type="PROSITE" id="PS50929">
    <property type="entry name" value="ABC_TM1F"/>
    <property type="match status" value="1"/>
</dbReference>
<proteinExistence type="predicted"/>
<evidence type="ECO:0000313" key="10">
    <source>
        <dbReference type="EMBL" id="TXK82020.1"/>
    </source>
</evidence>
<keyword evidence="11" id="KW-1185">Reference proteome</keyword>
<evidence type="ECO:0000256" key="6">
    <source>
        <dbReference type="ARBA" id="ARBA00023136"/>
    </source>
</evidence>
<evidence type="ECO:0000259" key="9">
    <source>
        <dbReference type="PROSITE" id="PS50929"/>
    </source>
</evidence>
<dbReference type="EMBL" id="VRLR01000002">
    <property type="protein sequence ID" value="TXK82020.1"/>
    <property type="molecule type" value="Genomic_DNA"/>
</dbReference>
<dbReference type="SUPFAM" id="SSF90123">
    <property type="entry name" value="ABC transporter transmembrane region"/>
    <property type="match status" value="1"/>
</dbReference>
<dbReference type="InterPro" id="IPR027417">
    <property type="entry name" value="P-loop_NTPase"/>
</dbReference>
<keyword evidence="4 10" id="KW-0067">ATP-binding</keyword>
<dbReference type="GO" id="GO:0005886">
    <property type="term" value="C:plasma membrane"/>
    <property type="evidence" value="ECO:0007669"/>
    <property type="project" value="UniProtKB-SubCell"/>
</dbReference>
<keyword evidence="6 7" id="KW-0472">Membrane</keyword>
<comment type="subcellular location">
    <subcellularLocation>
        <location evidence="1">Cell membrane</location>
        <topology evidence="1">Multi-pass membrane protein</topology>
    </subcellularLocation>
</comment>
<dbReference type="SMART" id="SM00382">
    <property type="entry name" value="AAA"/>
    <property type="match status" value="1"/>
</dbReference>
<feature type="transmembrane region" description="Helical" evidence="7">
    <location>
        <begin position="51"/>
        <end position="74"/>
    </location>
</feature>
<dbReference type="Pfam" id="PF00005">
    <property type="entry name" value="ABC_tran"/>
    <property type="match status" value="1"/>
</dbReference>
<dbReference type="InterPro" id="IPR039421">
    <property type="entry name" value="Type_1_exporter"/>
</dbReference>
<feature type="transmembrane region" description="Helical" evidence="7">
    <location>
        <begin position="262"/>
        <end position="284"/>
    </location>
</feature>
<dbReference type="InterPro" id="IPR003593">
    <property type="entry name" value="AAA+_ATPase"/>
</dbReference>
<dbReference type="SUPFAM" id="SSF52540">
    <property type="entry name" value="P-loop containing nucleoside triphosphate hydrolases"/>
    <property type="match status" value="1"/>
</dbReference>
<reference evidence="10 11" key="1">
    <citation type="submission" date="2019-08" db="EMBL/GenBank/DDBJ databases">
        <title>Draft genome analysis of Rheinheimera tangshanensis isolated from the roots of fresh rice plants (Oryza sativa).</title>
        <authorList>
            <person name="Yu Q."/>
            <person name="Qi Y."/>
            <person name="Zhang H."/>
            <person name="Pu J."/>
        </authorList>
    </citation>
    <scope>NUCLEOTIDE SEQUENCE [LARGE SCALE GENOMIC DNA]</scope>
    <source>
        <strain evidence="10 11">JA3-B52</strain>
    </source>
</reference>
<dbReference type="PANTHER" id="PTHR24221">
    <property type="entry name" value="ATP-BINDING CASSETTE SUB-FAMILY B"/>
    <property type="match status" value="1"/>
</dbReference>
<feature type="transmembrane region" description="Helical" evidence="7">
    <location>
        <begin position="27"/>
        <end position="45"/>
    </location>
</feature>
<sequence>MKNKSLNEVNSLRYWSIILLWRHRNRVMIGALLVFLTAAFAMALLALSGWFITATALAGISVAAGAMLALDIYLPGSGIRFFALGRTVSRYMERLYNHDSVLRQLSLIRQQLFKGLSTFRTSELKKQTNADWLSRLTADLDSMDSLLLRLLLPPFAAVLGLLLLSLLVSFWSYTAALFLFTSTLFLSCMIFILFLRLQENDSKALVTLFNSAREEFINHMNGLPELRCAKMQEHHQQSLLIFTNKFNKLQCRLVRLQANAQLAINTLHSIMVLVAAICSIKGAQEGLFDAPVAVLLVLAVFAFGELLQLLPGQLGVLGRTRYAAERLYPLANPAEETKDTSLLPQKLWNKLDIHLSGHPYIPASLKQMLTLEFSAAKPYLLVTGRSGSGKSTLAELILGEAHEQSEHLGTIACFKLDGQNVSSEQYSLSLQEGTAYLSQRNSILADTLFINVTLGLPDISDEKVWQVLRLVELDEWAKSLPADLDSWLGDTGQELSGGQARRICLARLLLRAPHLVVLDEPFNGLDESMAERIWRNIAPWLADKYVMLLVHKSPDFVSSDLLPQQHWQHLQFSSEDE</sequence>
<dbReference type="Gene3D" id="1.20.1560.10">
    <property type="entry name" value="ABC transporter type 1, transmembrane domain"/>
    <property type="match status" value="1"/>
</dbReference>
<dbReference type="AlphaFoldDB" id="A0A5C8M3N3"/>
<dbReference type="GO" id="GO:0016887">
    <property type="term" value="F:ATP hydrolysis activity"/>
    <property type="evidence" value="ECO:0007669"/>
    <property type="project" value="InterPro"/>
</dbReference>
<dbReference type="RefSeq" id="WP_147903278.1">
    <property type="nucleotide sequence ID" value="NZ_BAAAGC010000017.1"/>
</dbReference>
<evidence type="ECO:0000313" key="11">
    <source>
        <dbReference type="Proteomes" id="UP000321814"/>
    </source>
</evidence>
<accession>A0A5C8M3N3</accession>
<dbReference type="PROSITE" id="PS50893">
    <property type="entry name" value="ABC_TRANSPORTER_2"/>
    <property type="match status" value="1"/>
</dbReference>
<dbReference type="Gene3D" id="3.40.50.300">
    <property type="entry name" value="P-loop containing nucleotide triphosphate hydrolases"/>
    <property type="match status" value="1"/>
</dbReference>
<gene>
    <name evidence="10" type="ORF">FU839_03790</name>
</gene>
<protein>
    <submittedName>
        <fullName evidence="10">ATP-binding cassette domain-containing protein</fullName>
    </submittedName>
</protein>
<keyword evidence="5 7" id="KW-1133">Transmembrane helix</keyword>
<keyword evidence="2 7" id="KW-0812">Transmembrane</keyword>
<dbReference type="GO" id="GO:0034040">
    <property type="term" value="F:ATPase-coupled lipid transmembrane transporter activity"/>
    <property type="evidence" value="ECO:0007669"/>
    <property type="project" value="TreeGrafter"/>
</dbReference>
<dbReference type="InterPro" id="IPR036640">
    <property type="entry name" value="ABC1_TM_sf"/>
</dbReference>
<dbReference type="GO" id="GO:0140359">
    <property type="term" value="F:ABC-type transporter activity"/>
    <property type="evidence" value="ECO:0007669"/>
    <property type="project" value="InterPro"/>
</dbReference>
<dbReference type="GO" id="GO:0005524">
    <property type="term" value="F:ATP binding"/>
    <property type="evidence" value="ECO:0007669"/>
    <property type="project" value="UniProtKB-KW"/>
</dbReference>
<evidence type="ECO:0000256" key="1">
    <source>
        <dbReference type="ARBA" id="ARBA00004651"/>
    </source>
</evidence>
<comment type="caution">
    <text evidence="10">The sequence shown here is derived from an EMBL/GenBank/DDBJ whole genome shotgun (WGS) entry which is preliminary data.</text>
</comment>
<dbReference type="InterPro" id="IPR017871">
    <property type="entry name" value="ABC_transporter-like_CS"/>
</dbReference>
<evidence type="ECO:0000256" key="2">
    <source>
        <dbReference type="ARBA" id="ARBA00022692"/>
    </source>
</evidence>
<evidence type="ECO:0000256" key="3">
    <source>
        <dbReference type="ARBA" id="ARBA00022741"/>
    </source>
</evidence>
<feature type="domain" description="ABC transporter" evidence="8">
    <location>
        <begin position="348"/>
        <end position="575"/>
    </location>
</feature>
<feature type="transmembrane region" description="Helical" evidence="7">
    <location>
        <begin position="177"/>
        <end position="195"/>
    </location>
</feature>